<reference evidence="3" key="1">
    <citation type="submission" date="2023-06" db="EMBL/GenBank/DDBJ databases">
        <title>Genomic of Agaribacillus aureum.</title>
        <authorList>
            <person name="Wang G."/>
        </authorList>
    </citation>
    <scope>NUCLEOTIDE SEQUENCE</scope>
    <source>
        <strain evidence="3">BMA12</strain>
    </source>
</reference>
<gene>
    <name evidence="3" type="ORF">QQ020_04715</name>
</gene>
<accession>A0ABT8L0X2</accession>
<dbReference type="InterPro" id="IPR012373">
    <property type="entry name" value="Ferrdict_sens_TM"/>
</dbReference>
<dbReference type="EMBL" id="JAUJEB010000001">
    <property type="protein sequence ID" value="MDN5211335.1"/>
    <property type="molecule type" value="Genomic_DNA"/>
</dbReference>
<feature type="domain" description="FecR protein" evidence="1">
    <location>
        <begin position="127"/>
        <end position="220"/>
    </location>
</feature>
<dbReference type="PANTHER" id="PTHR30273">
    <property type="entry name" value="PERIPLASMIC SIGNAL SENSOR AND SIGMA FACTOR ACTIVATOR FECR-RELATED"/>
    <property type="match status" value="1"/>
</dbReference>
<organism evidence="3 4">
    <name type="scientific">Agaribacillus aureus</name>
    <dbReference type="NCBI Taxonomy" id="3051825"/>
    <lineage>
        <taxon>Bacteria</taxon>
        <taxon>Pseudomonadati</taxon>
        <taxon>Bacteroidota</taxon>
        <taxon>Cytophagia</taxon>
        <taxon>Cytophagales</taxon>
        <taxon>Splendidivirgaceae</taxon>
        <taxon>Agaribacillus</taxon>
    </lineage>
</organism>
<dbReference type="InterPro" id="IPR006860">
    <property type="entry name" value="FecR"/>
</dbReference>
<dbReference type="Pfam" id="PF04773">
    <property type="entry name" value="FecR"/>
    <property type="match status" value="1"/>
</dbReference>
<evidence type="ECO:0000259" key="1">
    <source>
        <dbReference type="Pfam" id="PF04773"/>
    </source>
</evidence>
<evidence type="ECO:0000313" key="3">
    <source>
        <dbReference type="EMBL" id="MDN5211335.1"/>
    </source>
</evidence>
<evidence type="ECO:0000313" key="4">
    <source>
        <dbReference type="Proteomes" id="UP001172083"/>
    </source>
</evidence>
<dbReference type="InterPro" id="IPR032508">
    <property type="entry name" value="FecR_C"/>
</dbReference>
<protein>
    <submittedName>
        <fullName evidence="3">FecR domain-containing protein</fullName>
    </submittedName>
</protein>
<keyword evidence="4" id="KW-1185">Reference proteome</keyword>
<dbReference type="PANTHER" id="PTHR30273:SF2">
    <property type="entry name" value="PROTEIN FECR"/>
    <property type="match status" value="1"/>
</dbReference>
<comment type="caution">
    <text evidence="3">The sequence shown here is derived from an EMBL/GenBank/DDBJ whole genome shotgun (WGS) entry which is preliminary data.</text>
</comment>
<dbReference type="Proteomes" id="UP001172083">
    <property type="component" value="Unassembled WGS sequence"/>
</dbReference>
<dbReference type="Gene3D" id="2.60.120.1440">
    <property type="match status" value="1"/>
</dbReference>
<dbReference type="RefSeq" id="WP_346756670.1">
    <property type="nucleotide sequence ID" value="NZ_JAUJEB010000001.1"/>
</dbReference>
<evidence type="ECO:0000259" key="2">
    <source>
        <dbReference type="Pfam" id="PF16344"/>
    </source>
</evidence>
<dbReference type="PIRSF" id="PIRSF018266">
    <property type="entry name" value="FecR"/>
    <property type="match status" value="1"/>
</dbReference>
<dbReference type="Pfam" id="PF16344">
    <property type="entry name" value="FecR_C"/>
    <property type="match status" value="1"/>
</dbReference>
<feature type="domain" description="Protein FecR C-terminal" evidence="2">
    <location>
        <begin position="267"/>
        <end position="332"/>
    </location>
</feature>
<name>A0ABT8L0X2_9BACT</name>
<dbReference type="Gene3D" id="3.55.50.30">
    <property type="match status" value="1"/>
</dbReference>
<sequence>MNNEINIDILIKYLSGRLDPSEAEQVSRWIEASDENHDSFQALKQAWEQQDLPSHEFSSEEIERSWQTVRGETIVKTDNPTADVSPGKHITIFPLLRKIAAVLIVGLAVGYGVKTYIDVQKQPEHLVQTNETGKREVLLADGTKVWLNKLSSLGYDDNVNTAERVVYLKGEAYFEVAKDPERPFIIHSGDMAVQVLGTSFNVDNRTTEGKQLVTVTSGKVAVYDQNDAVNRVELIKGEVAEFEKTAKRITKSDNQNLNFLAWKTGELTFKNSSLQSTLFTLADHFDVRFELPTEISDGYRFNASFDNQPLEEILLVMEISLGLQFESREDHIAVSRK</sequence>
<proteinExistence type="predicted"/>